<keyword evidence="2" id="KW-0378">Hydrolase</keyword>
<organism evidence="2">
    <name type="scientific">Sediminibacterium sp. KACHI17</name>
    <dbReference type="NCBI Taxonomy" id="1751071"/>
    <lineage>
        <taxon>Bacteria</taxon>
        <taxon>Pseudomonadati</taxon>
        <taxon>Bacteroidota</taxon>
        <taxon>Chitinophagia</taxon>
        <taxon>Chitinophagales</taxon>
        <taxon>Chitinophagaceae</taxon>
        <taxon>Sediminibacterium</taxon>
    </lineage>
</organism>
<accession>A0AAT9GJ22</accession>
<dbReference type="InterPro" id="IPR044077">
    <property type="entry name" value="Amylosucrase"/>
</dbReference>
<feature type="domain" description="Glycosyl hydrolase family 13 catalytic" evidence="1">
    <location>
        <begin position="78"/>
        <end position="535"/>
    </location>
</feature>
<name>A0AAT9GJ22_9BACT</name>
<gene>
    <name evidence="2" type="ORF">KACHI17_14570</name>
</gene>
<reference evidence="2" key="1">
    <citation type="submission" date="2024-02" db="EMBL/GenBank/DDBJ databases">
        <title>Sediminibacterium planktonica sp. nov. and Sediminibacterium longus sp. nov., isolated from surface lake and river water.</title>
        <authorList>
            <person name="Watanabe K."/>
            <person name="Takemine S."/>
            <person name="Ishii Y."/>
            <person name="Ogata Y."/>
            <person name="Shindo C."/>
            <person name="Suda W."/>
        </authorList>
    </citation>
    <scope>NUCLEOTIDE SEQUENCE</scope>
    <source>
        <strain evidence="2">KACHI17</strain>
    </source>
</reference>
<dbReference type="Gene3D" id="3.90.400.10">
    <property type="entry name" value="Oligo-1,6-glucosidase, Domain 2"/>
    <property type="match status" value="1"/>
</dbReference>
<evidence type="ECO:0000259" key="1">
    <source>
        <dbReference type="SMART" id="SM00642"/>
    </source>
</evidence>
<dbReference type="Gene3D" id="1.10.1740.10">
    <property type="match status" value="1"/>
</dbReference>
<dbReference type="AlphaFoldDB" id="A0AAT9GJ22"/>
<dbReference type="GO" id="GO:0005975">
    <property type="term" value="P:carbohydrate metabolic process"/>
    <property type="evidence" value="ECO:0007669"/>
    <property type="project" value="InterPro"/>
</dbReference>
<proteinExistence type="predicted"/>
<dbReference type="InterPro" id="IPR045857">
    <property type="entry name" value="O16G_dom_2"/>
</dbReference>
<dbReference type="PANTHER" id="PTHR10357">
    <property type="entry name" value="ALPHA-AMYLASE FAMILY MEMBER"/>
    <property type="match status" value="1"/>
</dbReference>
<dbReference type="CDD" id="cd11324">
    <property type="entry name" value="AmyAc_Amylosucrase"/>
    <property type="match status" value="1"/>
</dbReference>
<protein>
    <submittedName>
        <fullName evidence="2">Alpha-amylase family glycosyl hydrolase</fullName>
    </submittedName>
</protein>
<dbReference type="PANTHER" id="PTHR10357:SF213">
    <property type="entry name" value="ALPHA AMYLASE CATALYTIC REGION"/>
    <property type="match status" value="1"/>
</dbReference>
<dbReference type="InterPro" id="IPR017853">
    <property type="entry name" value="GH"/>
</dbReference>
<evidence type="ECO:0000313" key="2">
    <source>
        <dbReference type="EMBL" id="BFG70576.1"/>
    </source>
</evidence>
<dbReference type="EMBL" id="AP029612">
    <property type="protein sequence ID" value="BFG70576.1"/>
    <property type="molecule type" value="Genomic_DNA"/>
</dbReference>
<dbReference type="SUPFAM" id="SSF51011">
    <property type="entry name" value="Glycosyl hydrolase domain"/>
    <property type="match status" value="1"/>
</dbReference>
<dbReference type="SMART" id="SM00642">
    <property type="entry name" value="Aamy"/>
    <property type="match status" value="1"/>
</dbReference>
<dbReference type="InterPro" id="IPR006047">
    <property type="entry name" value="GH13_cat_dom"/>
</dbReference>
<dbReference type="GO" id="GO:0016787">
    <property type="term" value="F:hydrolase activity"/>
    <property type="evidence" value="ECO:0007669"/>
    <property type="project" value="UniProtKB-KW"/>
</dbReference>
<dbReference type="GO" id="GO:0047669">
    <property type="term" value="F:amylosucrase activity"/>
    <property type="evidence" value="ECO:0007669"/>
    <property type="project" value="InterPro"/>
</dbReference>
<dbReference type="SUPFAM" id="SSF51445">
    <property type="entry name" value="(Trans)glycosidases"/>
    <property type="match status" value="1"/>
</dbReference>
<sequence>MSGDDLHFYTRLSANAAAIHGLYQSLYSNHLMADALFEKLLLTLIHNHQNRTEALRKRDLDKASKGSWFLSNEICGMSLYVDRFCGTLQQLPKKLPYLESLGINFLHLMPVFESPEGESDGGYAVSDFRKVDARFGSLEDLRAVQQIMLNKDMYLMLDIVLNHTSHHHEWAVKARKGDPVYQDYFYMYDDRTLPDQFDATMPEIFPESAPGSFTWCKEANKWVMTVFHQYQWDLNYTNPAVFIDMLDNILFYANLGVDILRIDAPAFIWKQLGTTCQNLPQAHDILRLIRQCVEVSAPGMALLGEAIVAPKEIMKYFGTDLYIARECDVAYNATQMALQWDALATGDTRVMLAAQNDLLQKPLGCTWISYTRCHDDIGLGFEDSSITAAGFNAYEHRKFLKDYYSGAHPGSPASGALFSVNPKTQDARISGSLASLCGLEKALESGNTSWIDTAAKKILLMQAQSFFVGGIPMLFYGDEAAYTNDYSYLNDPGKSYDNRWMHRPLIDWEKNKKTKEAGTIEHRIFSGTQKLLKLRKQLSVTADHKNLRWITPHNIHVSGFIRSMDDDHLYCLFNYSNKAAYLTWYAFKEQGHAIENLYDHWNEKRYSVGEDYEYLVIEPYSFCLLTNR</sequence>
<dbReference type="Pfam" id="PF00128">
    <property type="entry name" value="Alpha-amylase"/>
    <property type="match status" value="1"/>
</dbReference>
<dbReference type="Gene3D" id="3.20.20.80">
    <property type="entry name" value="Glycosidases"/>
    <property type="match status" value="1"/>
</dbReference>